<protein>
    <submittedName>
        <fullName evidence="2">DUF1294 domain-containing protein</fullName>
    </submittedName>
</protein>
<dbReference type="RefSeq" id="WP_342848286.1">
    <property type="nucleotide sequence ID" value="NZ_JBBMQO010000005.1"/>
</dbReference>
<dbReference type="EMBL" id="JBBMQO010000005">
    <property type="protein sequence ID" value="MEM5501864.1"/>
    <property type="molecule type" value="Genomic_DNA"/>
</dbReference>
<name>A0ABU9T6V4_9HYPH</name>
<evidence type="ECO:0000256" key="1">
    <source>
        <dbReference type="SAM" id="Phobius"/>
    </source>
</evidence>
<keyword evidence="3" id="KW-1185">Reference proteome</keyword>
<proteinExistence type="predicted"/>
<dbReference type="Proteomes" id="UP001477870">
    <property type="component" value="Unassembled WGS sequence"/>
</dbReference>
<dbReference type="InterPro" id="IPR010718">
    <property type="entry name" value="DUF1294"/>
</dbReference>
<keyword evidence="1" id="KW-0472">Membrane</keyword>
<keyword evidence="1" id="KW-0812">Transmembrane</keyword>
<organism evidence="2 3">
    <name type="scientific">Ahrensia kielensis</name>
    <dbReference type="NCBI Taxonomy" id="76980"/>
    <lineage>
        <taxon>Bacteria</taxon>
        <taxon>Pseudomonadati</taxon>
        <taxon>Pseudomonadota</taxon>
        <taxon>Alphaproteobacteria</taxon>
        <taxon>Hyphomicrobiales</taxon>
        <taxon>Ahrensiaceae</taxon>
        <taxon>Ahrensia</taxon>
    </lineage>
</organism>
<accession>A0ABU9T6V4</accession>
<evidence type="ECO:0000313" key="3">
    <source>
        <dbReference type="Proteomes" id="UP001477870"/>
    </source>
</evidence>
<comment type="caution">
    <text evidence="2">The sequence shown here is derived from an EMBL/GenBank/DDBJ whole genome shotgun (WGS) entry which is preliminary data.</text>
</comment>
<feature type="transmembrane region" description="Helical" evidence="1">
    <location>
        <begin position="6"/>
        <end position="28"/>
    </location>
</feature>
<gene>
    <name evidence="2" type="ORF">WNY59_09715</name>
</gene>
<sequence>MIDLPLPLIASATAIYLICIWLITFFIFWLDKERSRTKNAWRIPERTLLQLSLFGGWPAALLARHMLRHKTVKQPFSTYLNIIVIVEIMIIVGFSTYYLSSTQ</sequence>
<reference evidence="2 3" key="1">
    <citation type="submission" date="2024-03" db="EMBL/GenBank/DDBJ databases">
        <title>Community enrichment and isolation of bacterial strains for fucoidan degradation.</title>
        <authorList>
            <person name="Sichert A."/>
        </authorList>
    </citation>
    <scope>NUCLEOTIDE SEQUENCE [LARGE SCALE GENOMIC DNA]</scope>
    <source>
        <strain evidence="2 3">AS62</strain>
    </source>
</reference>
<feature type="transmembrane region" description="Helical" evidence="1">
    <location>
        <begin position="79"/>
        <end position="99"/>
    </location>
</feature>
<evidence type="ECO:0000313" key="2">
    <source>
        <dbReference type="EMBL" id="MEM5501864.1"/>
    </source>
</evidence>
<keyword evidence="1" id="KW-1133">Transmembrane helix</keyword>
<dbReference type="Pfam" id="PF06961">
    <property type="entry name" value="DUF1294"/>
    <property type="match status" value="1"/>
</dbReference>